<keyword evidence="5" id="KW-0833">Ubl conjugation pathway</keyword>
<feature type="domain" description="Ubiquitin carboxyl-terminal hydrolase C-terminal" evidence="8">
    <location>
        <begin position="10"/>
        <end position="103"/>
    </location>
</feature>
<dbReference type="Pfam" id="PF14533">
    <property type="entry name" value="USP7_C2"/>
    <property type="match status" value="1"/>
</dbReference>
<reference evidence="9" key="1">
    <citation type="journal article" date="2013" name="Nature">
        <title>Draft genome of the wheat A-genome progenitor Triticum urartu.</title>
        <authorList>
            <person name="Ling H.Q."/>
            <person name="Zhao S."/>
            <person name="Liu D."/>
            <person name="Wang J."/>
            <person name="Sun H."/>
            <person name="Zhang C."/>
            <person name="Fan H."/>
            <person name="Li D."/>
            <person name="Dong L."/>
            <person name="Tao Y."/>
            <person name="Gao C."/>
            <person name="Wu H."/>
            <person name="Li Y."/>
            <person name="Cui Y."/>
            <person name="Guo X."/>
            <person name="Zheng S."/>
            <person name="Wang B."/>
            <person name="Yu K."/>
            <person name="Liang Q."/>
            <person name="Yang W."/>
            <person name="Lou X."/>
            <person name="Chen J."/>
            <person name="Feng M."/>
            <person name="Jian J."/>
            <person name="Zhang X."/>
            <person name="Luo G."/>
            <person name="Jiang Y."/>
            <person name="Liu J."/>
            <person name="Wang Z."/>
            <person name="Sha Y."/>
            <person name="Zhang B."/>
            <person name="Wu H."/>
            <person name="Tang D."/>
            <person name="Shen Q."/>
            <person name="Xue P."/>
            <person name="Zou S."/>
            <person name="Wang X."/>
            <person name="Liu X."/>
            <person name="Wang F."/>
            <person name="Yang Y."/>
            <person name="An X."/>
            <person name="Dong Z."/>
            <person name="Zhang K."/>
            <person name="Zhang X."/>
            <person name="Luo M.C."/>
            <person name="Dvorak J."/>
            <person name="Tong Y."/>
            <person name="Wang J."/>
            <person name="Yang H."/>
            <person name="Li Z."/>
            <person name="Wang D."/>
            <person name="Zhang A."/>
            <person name="Wang J."/>
        </authorList>
    </citation>
    <scope>NUCLEOTIDE SEQUENCE</scope>
</reference>
<dbReference type="AlphaFoldDB" id="M7YYI1"/>
<evidence type="ECO:0000256" key="5">
    <source>
        <dbReference type="ARBA" id="ARBA00022786"/>
    </source>
</evidence>
<organism evidence="9">
    <name type="scientific">Triticum urartu</name>
    <name type="common">Red wild einkorn</name>
    <name type="synonym">Crithodium urartu</name>
    <dbReference type="NCBI Taxonomy" id="4572"/>
    <lineage>
        <taxon>Eukaryota</taxon>
        <taxon>Viridiplantae</taxon>
        <taxon>Streptophyta</taxon>
        <taxon>Embryophyta</taxon>
        <taxon>Tracheophyta</taxon>
        <taxon>Spermatophyta</taxon>
        <taxon>Magnoliopsida</taxon>
        <taxon>Liliopsida</taxon>
        <taxon>Poales</taxon>
        <taxon>Poaceae</taxon>
        <taxon>BOP clade</taxon>
        <taxon>Pooideae</taxon>
        <taxon>Triticodae</taxon>
        <taxon>Triticeae</taxon>
        <taxon>Triticinae</taxon>
        <taxon>Triticum</taxon>
    </lineage>
</organism>
<dbReference type="OMA" id="MEVDDCH"/>
<dbReference type="STRING" id="4572.M7YYI1"/>
<keyword evidence="4" id="KW-0645">Protease</keyword>
<protein>
    <recommendedName>
        <fullName evidence="3">ubiquitinyl hydrolase 1</fullName>
        <ecNumber evidence="3">3.4.19.12</ecNumber>
    </recommendedName>
</protein>
<dbReference type="InterPro" id="IPR029346">
    <property type="entry name" value="USP_C"/>
</dbReference>
<dbReference type="EC" id="3.4.19.12" evidence="3"/>
<proteinExistence type="inferred from homology"/>
<dbReference type="GO" id="GO:0004843">
    <property type="term" value="F:cysteine-type deubiquitinase activity"/>
    <property type="evidence" value="ECO:0007669"/>
    <property type="project" value="UniProtKB-EC"/>
</dbReference>
<evidence type="ECO:0000256" key="4">
    <source>
        <dbReference type="ARBA" id="ARBA00022670"/>
    </source>
</evidence>
<comment type="similarity">
    <text evidence="2">Belongs to the peptidase C19 family.</text>
</comment>
<evidence type="ECO:0000256" key="7">
    <source>
        <dbReference type="ARBA" id="ARBA00022807"/>
    </source>
</evidence>
<sequence length="195" mass="22478">MHVPPPVALPCAHFLPSAAGQVQNFGEPFFMVIREDETLSSIKERLQKKLKVSDEDFSKWKFVYISLGCPDYFEDSDTVATRFQRYMYRAWAQYLGLEHPDTAPRKAHSANQDWLLKLLTEPEKFMYSDNNKVHVVRKLKSMYMEVDDCHSRLKGVFLENGTSEEFSLLLPQLARSKGIVDKAKLKSATSVEDMH</sequence>
<gene>
    <name evidence="9" type="ORF">TRIUR3_27840</name>
</gene>
<evidence type="ECO:0000259" key="8">
    <source>
        <dbReference type="Pfam" id="PF14533"/>
    </source>
</evidence>
<evidence type="ECO:0000256" key="1">
    <source>
        <dbReference type="ARBA" id="ARBA00000707"/>
    </source>
</evidence>
<name>M7YYI1_TRIUA</name>
<evidence type="ECO:0000256" key="3">
    <source>
        <dbReference type="ARBA" id="ARBA00012759"/>
    </source>
</evidence>
<evidence type="ECO:0000256" key="2">
    <source>
        <dbReference type="ARBA" id="ARBA00009085"/>
    </source>
</evidence>
<keyword evidence="6" id="KW-0378">Hydrolase</keyword>
<comment type="catalytic activity">
    <reaction evidence="1">
        <text>Thiol-dependent hydrolysis of ester, thioester, amide, peptide and isopeptide bonds formed by the C-terminal Gly of ubiquitin (a 76-residue protein attached to proteins as an intracellular targeting signal).</text>
        <dbReference type="EC" id="3.4.19.12"/>
    </reaction>
</comment>
<dbReference type="EMBL" id="KD209686">
    <property type="protein sequence ID" value="EMS52246.1"/>
    <property type="molecule type" value="Genomic_DNA"/>
</dbReference>
<evidence type="ECO:0000313" key="9">
    <source>
        <dbReference type="EMBL" id="EMS52246.1"/>
    </source>
</evidence>
<keyword evidence="7" id="KW-0788">Thiol protease</keyword>
<accession>M7YYI1</accession>
<dbReference type="GO" id="GO:0006508">
    <property type="term" value="P:proteolysis"/>
    <property type="evidence" value="ECO:0007669"/>
    <property type="project" value="UniProtKB-KW"/>
</dbReference>
<dbReference type="eggNOG" id="KOG1863">
    <property type="taxonomic scope" value="Eukaryota"/>
</dbReference>
<evidence type="ECO:0000256" key="6">
    <source>
        <dbReference type="ARBA" id="ARBA00022801"/>
    </source>
</evidence>